<dbReference type="Proteomes" id="UP000266841">
    <property type="component" value="Unassembled WGS sequence"/>
</dbReference>
<reference evidence="2 3" key="1">
    <citation type="journal article" date="2012" name="Genome Biol.">
        <title>Genome and low-iron response of an oceanic diatom adapted to chronic iron limitation.</title>
        <authorList>
            <person name="Lommer M."/>
            <person name="Specht M."/>
            <person name="Roy A.S."/>
            <person name="Kraemer L."/>
            <person name="Andreson R."/>
            <person name="Gutowska M.A."/>
            <person name="Wolf J."/>
            <person name="Bergner S.V."/>
            <person name="Schilhabel M.B."/>
            <person name="Klostermeier U.C."/>
            <person name="Beiko R.G."/>
            <person name="Rosenstiel P."/>
            <person name="Hippler M."/>
            <person name="Laroche J."/>
        </authorList>
    </citation>
    <scope>NUCLEOTIDE SEQUENCE [LARGE SCALE GENOMIC DNA]</scope>
    <source>
        <strain evidence="2 3">CCMP1005</strain>
    </source>
</reference>
<comment type="caution">
    <text evidence="2">The sequence shown here is derived from an EMBL/GenBank/DDBJ whole genome shotgun (WGS) entry which is preliminary data.</text>
</comment>
<evidence type="ECO:0000313" key="2">
    <source>
        <dbReference type="EMBL" id="EJK74109.1"/>
    </source>
</evidence>
<feature type="compositionally biased region" description="Basic and acidic residues" evidence="1">
    <location>
        <begin position="70"/>
        <end position="79"/>
    </location>
</feature>
<name>K0TAH5_THAOC</name>
<dbReference type="OrthoDB" id="9942608at2759"/>
<feature type="non-terminal residue" evidence="2">
    <location>
        <position position="79"/>
    </location>
</feature>
<evidence type="ECO:0000256" key="1">
    <source>
        <dbReference type="SAM" id="MobiDB-lite"/>
    </source>
</evidence>
<gene>
    <name evidence="2" type="ORF">THAOC_04234</name>
</gene>
<dbReference type="AlphaFoldDB" id="K0TAH5"/>
<keyword evidence="3" id="KW-1185">Reference proteome</keyword>
<accession>K0TAH5</accession>
<feature type="region of interest" description="Disordered" evidence="1">
    <location>
        <begin position="26"/>
        <end position="79"/>
    </location>
</feature>
<dbReference type="EMBL" id="AGNL01003949">
    <property type="protein sequence ID" value="EJK74109.1"/>
    <property type="molecule type" value="Genomic_DNA"/>
</dbReference>
<protein>
    <submittedName>
        <fullName evidence="2">Uncharacterized protein</fullName>
    </submittedName>
</protein>
<sequence length="79" mass="8571">MTDEQLARMLQDELFQEELRNNPEFSHLAGRSRGGFGGSNSARIGGFPGQQQSTGRSTYAGAGAASGWGERNDFFDRVS</sequence>
<organism evidence="2 3">
    <name type="scientific">Thalassiosira oceanica</name>
    <name type="common">Marine diatom</name>
    <dbReference type="NCBI Taxonomy" id="159749"/>
    <lineage>
        <taxon>Eukaryota</taxon>
        <taxon>Sar</taxon>
        <taxon>Stramenopiles</taxon>
        <taxon>Ochrophyta</taxon>
        <taxon>Bacillariophyta</taxon>
        <taxon>Coscinodiscophyceae</taxon>
        <taxon>Thalassiosirophycidae</taxon>
        <taxon>Thalassiosirales</taxon>
        <taxon>Thalassiosiraceae</taxon>
        <taxon>Thalassiosira</taxon>
    </lineage>
</organism>
<proteinExistence type="predicted"/>
<evidence type="ECO:0000313" key="3">
    <source>
        <dbReference type="Proteomes" id="UP000266841"/>
    </source>
</evidence>